<evidence type="ECO:0000313" key="7">
    <source>
        <dbReference type="EMBL" id="KUG15368.1"/>
    </source>
</evidence>
<protein>
    <submittedName>
        <fullName evidence="7">Signal sequence peptidase</fullName>
    </submittedName>
</protein>
<evidence type="ECO:0000259" key="6">
    <source>
        <dbReference type="Pfam" id="PF04893"/>
    </source>
</evidence>
<evidence type="ECO:0000256" key="3">
    <source>
        <dbReference type="ARBA" id="ARBA00022989"/>
    </source>
</evidence>
<proteinExistence type="predicted"/>
<comment type="subcellular location">
    <subcellularLocation>
        <location evidence="1">Membrane</location>
        <topology evidence="1">Multi-pass membrane protein</topology>
    </subcellularLocation>
</comment>
<feature type="transmembrane region" description="Helical" evidence="5">
    <location>
        <begin position="159"/>
        <end position="182"/>
    </location>
</feature>
<evidence type="ECO:0000256" key="1">
    <source>
        <dbReference type="ARBA" id="ARBA00004141"/>
    </source>
</evidence>
<keyword evidence="2 5" id="KW-0812">Transmembrane</keyword>
<dbReference type="InterPro" id="IPR006977">
    <property type="entry name" value="Yip1_dom"/>
</dbReference>
<feature type="transmembrane region" description="Helical" evidence="5">
    <location>
        <begin position="123"/>
        <end position="147"/>
    </location>
</feature>
<name>A0A0W8F381_9ZZZZ</name>
<evidence type="ECO:0000256" key="5">
    <source>
        <dbReference type="SAM" id="Phobius"/>
    </source>
</evidence>
<keyword evidence="3 5" id="KW-1133">Transmembrane helix</keyword>
<sequence length="201" mass="21828">MPFPIPDRIRGFLFSPGESFRKVRSEDLYETGIYFVVITLIYTILSTTIAGIAVSKHPALVLFGLGFGSGNIVLSFAIILALTLAITVAYAVWLHLWVILICRRRGLSTTIRIVVYHLTPAMLIGWIPVIGAFSGSFWSLVVGLIGIEELHDVSFARALLALLVSIITAGILVTALFGPLLAEVIASGPPLIGPYHYRPVL</sequence>
<dbReference type="EMBL" id="LNQE01001560">
    <property type="protein sequence ID" value="KUG15368.1"/>
    <property type="molecule type" value="Genomic_DNA"/>
</dbReference>
<feature type="transmembrane region" description="Helical" evidence="5">
    <location>
        <begin position="74"/>
        <end position="102"/>
    </location>
</feature>
<dbReference type="GO" id="GO:0016020">
    <property type="term" value="C:membrane"/>
    <property type="evidence" value="ECO:0007669"/>
    <property type="project" value="UniProtKB-SubCell"/>
</dbReference>
<keyword evidence="4 5" id="KW-0472">Membrane</keyword>
<gene>
    <name evidence="7" type="ORF">ASZ90_014984</name>
</gene>
<reference evidence="7" key="1">
    <citation type="journal article" date="2015" name="Proc. Natl. Acad. Sci. U.S.A.">
        <title>Networks of energetic and metabolic interactions define dynamics in microbial communities.</title>
        <authorList>
            <person name="Embree M."/>
            <person name="Liu J.K."/>
            <person name="Al-Bassam M.M."/>
            <person name="Zengler K."/>
        </authorList>
    </citation>
    <scope>NUCLEOTIDE SEQUENCE</scope>
</reference>
<feature type="transmembrane region" description="Helical" evidence="5">
    <location>
        <begin position="31"/>
        <end position="54"/>
    </location>
</feature>
<accession>A0A0W8F381</accession>
<evidence type="ECO:0000256" key="4">
    <source>
        <dbReference type="ARBA" id="ARBA00023136"/>
    </source>
</evidence>
<comment type="caution">
    <text evidence="7">The sequence shown here is derived from an EMBL/GenBank/DDBJ whole genome shotgun (WGS) entry which is preliminary data.</text>
</comment>
<organism evidence="7">
    <name type="scientific">hydrocarbon metagenome</name>
    <dbReference type="NCBI Taxonomy" id="938273"/>
    <lineage>
        <taxon>unclassified sequences</taxon>
        <taxon>metagenomes</taxon>
        <taxon>ecological metagenomes</taxon>
    </lineage>
</organism>
<dbReference type="AlphaFoldDB" id="A0A0W8F381"/>
<evidence type="ECO:0000256" key="2">
    <source>
        <dbReference type="ARBA" id="ARBA00022692"/>
    </source>
</evidence>
<dbReference type="Pfam" id="PF04893">
    <property type="entry name" value="Yip1"/>
    <property type="match status" value="1"/>
</dbReference>
<feature type="domain" description="Yip1" evidence="6">
    <location>
        <begin position="11"/>
        <end position="176"/>
    </location>
</feature>